<comment type="caution">
    <text evidence="9">The sequence shown here is derived from an EMBL/GenBank/DDBJ whole genome shotgun (WGS) entry which is preliminary data.</text>
</comment>
<feature type="transmembrane region" description="Helical" evidence="7">
    <location>
        <begin position="360"/>
        <end position="382"/>
    </location>
</feature>
<accession>A0A7I9ZK28</accession>
<dbReference type="Pfam" id="PF03176">
    <property type="entry name" value="MMPL"/>
    <property type="match status" value="2"/>
</dbReference>
<sequence>MARRLSWALALVVIAASVALMALLSGGDSAEQSPVAVPPGAESARADALRAEFPGGDQAPVILVISRDDGARLTPADIEAADLSRQRMLAAADAGDAGPPVQVSDDRQAAVATVPLQADLSGFALSDKVTELRTVASEELPGDLRAEVTGGPAFGADIADSFSGANVTLLIVTATVVALLLIITYRSPVLWLVPLMVIGFADRVAAVVGSAVADAVGMTPDGSTSGITSVLVFGAGTNYALLLISRYREELGRSHVHQDALQTAVRRAGPAILASNATVVLALLTLVFAESPSTRSLGVQAASGLVVAAVFVLLVLPPLLGLFGRKLFWPFIPQVGARALTDSGVWHRVASAVARRPARVAVVSIGALALLCTGLLSTPIGLSQTEQFRVQAESVSGYDTLAAHFPSGLTDPAVVIASTDRAAEVQRAVDGTPGVVSVRPAGTAPDAGLSQWSVVLDAAPASDEAFETIEALRNSVRQEDADALVGGSDAKARDAAAAAGHDRVVVIPAILAVVLIVLYVLLRSALAPLVLVAVTVLSALAALGLGGWASVHVFGFPALDNTAPLFAFLFLVALGVDYTIFLVTRAREETPEHGTRNGIVRAVSATGVVITSAGIVLAAVFCVLGVLPLIVLTQVGIIVGLGILLDTFVVRTVIIPALFTLIGPRIWWPALPGEDYRSPGGQPGGRHRTRAAADT</sequence>
<feature type="transmembrane region" description="Helical" evidence="7">
    <location>
        <begin position="268"/>
        <end position="289"/>
    </location>
</feature>
<feature type="transmembrane region" description="Helical" evidence="7">
    <location>
        <begin position="189"/>
        <end position="213"/>
    </location>
</feature>
<evidence type="ECO:0000256" key="6">
    <source>
        <dbReference type="ARBA" id="ARBA00023136"/>
    </source>
</evidence>
<evidence type="ECO:0000256" key="2">
    <source>
        <dbReference type="ARBA" id="ARBA00010157"/>
    </source>
</evidence>
<proteinExistence type="inferred from homology"/>
<evidence type="ECO:0000256" key="7">
    <source>
        <dbReference type="SAM" id="Phobius"/>
    </source>
</evidence>
<feature type="transmembrane region" description="Helical" evidence="7">
    <location>
        <begin position="162"/>
        <end position="182"/>
    </location>
</feature>
<dbReference type="Gene3D" id="1.20.1640.10">
    <property type="entry name" value="Multidrug efflux transporter AcrB transmembrane domain"/>
    <property type="match status" value="2"/>
</dbReference>
<comment type="subcellular location">
    <subcellularLocation>
        <location evidence="1">Cell membrane</location>
        <topology evidence="1">Multi-pass membrane protein</topology>
    </subcellularLocation>
</comment>
<dbReference type="RefSeq" id="WP_163887926.1">
    <property type="nucleotide sequence ID" value="NZ_BLLB01000002.1"/>
</dbReference>
<feature type="domain" description="SSD" evidence="8">
    <location>
        <begin position="525"/>
        <end position="661"/>
    </location>
</feature>
<evidence type="ECO:0000259" key="8">
    <source>
        <dbReference type="PROSITE" id="PS50156"/>
    </source>
</evidence>
<evidence type="ECO:0000256" key="3">
    <source>
        <dbReference type="ARBA" id="ARBA00022475"/>
    </source>
</evidence>
<feature type="transmembrane region" description="Helical" evidence="7">
    <location>
        <begin position="301"/>
        <end position="323"/>
    </location>
</feature>
<feature type="transmembrane region" description="Helical" evidence="7">
    <location>
        <begin position="529"/>
        <end position="551"/>
    </location>
</feature>
<dbReference type="EMBL" id="BLLB01000002">
    <property type="protein sequence ID" value="GFH01077.1"/>
    <property type="molecule type" value="Genomic_DNA"/>
</dbReference>
<evidence type="ECO:0000313" key="9">
    <source>
        <dbReference type="EMBL" id="GFH01077.1"/>
    </source>
</evidence>
<evidence type="ECO:0000256" key="1">
    <source>
        <dbReference type="ARBA" id="ARBA00004651"/>
    </source>
</evidence>
<dbReference type="PANTHER" id="PTHR33406:SF6">
    <property type="entry name" value="MEMBRANE PROTEIN YDGH-RELATED"/>
    <property type="match status" value="1"/>
</dbReference>
<dbReference type="InterPro" id="IPR000731">
    <property type="entry name" value="SSD"/>
</dbReference>
<keyword evidence="10" id="KW-1185">Reference proteome</keyword>
<keyword evidence="3" id="KW-1003">Cell membrane</keyword>
<name>A0A7I9ZK28_9MYCO</name>
<evidence type="ECO:0000313" key="10">
    <source>
        <dbReference type="Proteomes" id="UP000465304"/>
    </source>
</evidence>
<feature type="transmembrane region" description="Helical" evidence="7">
    <location>
        <begin position="605"/>
        <end position="631"/>
    </location>
</feature>
<keyword evidence="5 7" id="KW-1133">Transmembrane helix</keyword>
<dbReference type="SUPFAM" id="SSF82866">
    <property type="entry name" value="Multidrug efflux transporter AcrB transmembrane domain"/>
    <property type="match status" value="2"/>
</dbReference>
<dbReference type="AlphaFoldDB" id="A0A7I9ZK28"/>
<protein>
    <submittedName>
        <fullName evidence="9">Membrane protein</fullName>
    </submittedName>
</protein>
<keyword evidence="6 7" id="KW-0472">Membrane</keyword>
<feature type="transmembrane region" description="Helical" evidence="7">
    <location>
        <begin position="504"/>
        <end position="522"/>
    </location>
</feature>
<dbReference type="PROSITE" id="PS50156">
    <property type="entry name" value="SSD"/>
    <property type="match status" value="2"/>
</dbReference>
<dbReference type="InterPro" id="IPR050545">
    <property type="entry name" value="Mycobact_MmpL"/>
</dbReference>
<feature type="transmembrane region" description="Helical" evidence="7">
    <location>
        <begin position="563"/>
        <end position="584"/>
    </location>
</feature>
<reference evidence="9 10" key="1">
    <citation type="journal article" date="2019" name="Emerg. Microbes Infect.">
        <title>Comprehensive subspecies identification of 175 nontuberculous mycobacteria species based on 7547 genomic profiles.</title>
        <authorList>
            <person name="Matsumoto Y."/>
            <person name="Kinjo T."/>
            <person name="Motooka D."/>
            <person name="Nabeya D."/>
            <person name="Jung N."/>
            <person name="Uechi K."/>
            <person name="Horii T."/>
            <person name="Iida T."/>
            <person name="Fujita J."/>
            <person name="Nakamura S."/>
        </authorList>
    </citation>
    <scope>NUCLEOTIDE SEQUENCE [LARGE SCALE GENOMIC DNA]</scope>
    <source>
        <strain evidence="9 10">JCM 30996</strain>
    </source>
</reference>
<keyword evidence="4 7" id="KW-0812">Transmembrane</keyword>
<evidence type="ECO:0000256" key="5">
    <source>
        <dbReference type="ARBA" id="ARBA00022989"/>
    </source>
</evidence>
<feature type="transmembrane region" description="Helical" evidence="7">
    <location>
        <begin position="225"/>
        <end position="247"/>
    </location>
</feature>
<dbReference type="GO" id="GO:0005886">
    <property type="term" value="C:plasma membrane"/>
    <property type="evidence" value="ECO:0007669"/>
    <property type="project" value="UniProtKB-SubCell"/>
</dbReference>
<evidence type="ECO:0000256" key="4">
    <source>
        <dbReference type="ARBA" id="ARBA00022692"/>
    </source>
</evidence>
<feature type="transmembrane region" description="Helical" evidence="7">
    <location>
        <begin position="637"/>
        <end position="662"/>
    </location>
</feature>
<gene>
    <name evidence="9" type="ORF">MHIP_15600</name>
</gene>
<dbReference type="InterPro" id="IPR004869">
    <property type="entry name" value="MMPL_dom"/>
</dbReference>
<feature type="domain" description="SSD" evidence="8">
    <location>
        <begin position="205"/>
        <end position="322"/>
    </location>
</feature>
<comment type="similarity">
    <text evidence="2">Belongs to the resistance-nodulation-cell division (RND) (TC 2.A.6) family. MmpL subfamily.</text>
</comment>
<organism evidence="9 10">
    <name type="scientific">Mycolicibacterium hippocampi</name>
    <dbReference type="NCBI Taxonomy" id="659824"/>
    <lineage>
        <taxon>Bacteria</taxon>
        <taxon>Bacillati</taxon>
        <taxon>Actinomycetota</taxon>
        <taxon>Actinomycetes</taxon>
        <taxon>Mycobacteriales</taxon>
        <taxon>Mycobacteriaceae</taxon>
        <taxon>Mycolicibacterium</taxon>
    </lineage>
</organism>
<dbReference type="PANTHER" id="PTHR33406">
    <property type="entry name" value="MEMBRANE PROTEIN MJ1562-RELATED"/>
    <property type="match status" value="1"/>
</dbReference>
<dbReference type="Proteomes" id="UP000465304">
    <property type="component" value="Unassembled WGS sequence"/>
</dbReference>